<name>A0A831K3R4_9GAMM</name>
<dbReference type="EMBL" id="DRCV01000196">
    <property type="protein sequence ID" value="HDK38251.1"/>
    <property type="molecule type" value="Genomic_DNA"/>
</dbReference>
<dbReference type="InterPro" id="IPR012347">
    <property type="entry name" value="Ferritin-like"/>
</dbReference>
<proteinExistence type="predicted"/>
<comment type="caution">
    <text evidence="2">The sequence shown here is derived from an EMBL/GenBank/DDBJ whole genome shotgun (WGS) entry which is preliminary data.</text>
</comment>
<protein>
    <submittedName>
        <fullName evidence="2">DUF2202 domain-containing protein</fullName>
    </submittedName>
</protein>
<feature type="non-terminal residue" evidence="2">
    <location>
        <position position="124"/>
    </location>
</feature>
<evidence type="ECO:0000259" key="1">
    <source>
        <dbReference type="Pfam" id="PF09968"/>
    </source>
</evidence>
<feature type="domain" description="DUF2202" evidence="1">
    <location>
        <begin position="16"/>
        <end position="121"/>
    </location>
</feature>
<dbReference type="SUPFAM" id="SSF47240">
    <property type="entry name" value="Ferritin-like"/>
    <property type="match status" value="1"/>
</dbReference>
<evidence type="ECO:0000313" key="2">
    <source>
        <dbReference type="EMBL" id="HDK38251.1"/>
    </source>
</evidence>
<dbReference type="CDD" id="cd01048">
    <property type="entry name" value="Ferritin_like_AB2"/>
    <property type="match status" value="1"/>
</dbReference>
<sequence length="124" mass="14322">MNEYTLKAILDEALLDEYKARDSYRKILEAFGPVRPFVNIVEAEQTHIDMLKPLYERHSLSLPPEPDPNRIQAPETLLDACRQGVEAEIENVTMYDRLIEATEEPDVVEVLKLLQRASQEHHLP</sequence>
<gene>
    <name evidence="2" type="ORF">ENG92_04465</name>
</gene>
<reference evidence="2" key="1">
    <citation type="journal article" date="2020" name="mSystems">
        <title>Genome- and Community-Level Interaction Insights into Carbon Utilization and Element Cycling Functions of Hydrothermarchaeota in Hydrothermal Sediment.</title>
        <authorList>
            <person name="Zhou Z."/>
            <person name="Liu Y."/>
            <person name="Xu W."/>
            <person name="Pan J."/>
            <person name="Luo Z.H."/>
            <person name="Li M."/>
        </authorList>
    </citation>
    <scope>NUCLEOTIDE SEQUENCE [LARGE SCALE GENOMIC DNA]</scope>
    <source>
        <strain evidence="2">HyVt-26</strain>
    </source>
</reference>
<dbReference type="Pfam" id="PF09968">
    <property type="entry name" value="DUF2202"/>
    <property type="match status" value="1"/>
</dbReference>
<accession>A0A831K3R4</accession>
<dbReference type="InterPro" id="IPR019243">
    <property type="entry name" value="DUF2202"/>
</dbReference>
<dbReference type="Gene3D" id="1.20.1260.10">
    <property type="match status" value="1"/>
</dbReference>
<organism evidence="2">
    <name type="scientific">Thiolapillus brandeum</name>
    <dbReference type="NCBI Taxonomy" id="1076588"/>
    <lineage>
        <taxon>Bacteria</taxon>
        <taxon>Pseudomonadati</taxon>
        <taxon>Pseudomonadota</taxon>
        <taxon>Gammaproteobacteria</taxon>
        <taxon>Chromatiales</taxon>
        <taxon>Sedimenticolaceae</taxon>
        <taxon>Thiolapillus</taxon>
    </lineage>
</organism>
<dbReference type="InterPro" id="IPR009078">
    <property type="entry name" value="Ferritin-like_SF"/>
</dbReference>
<dbReference type="AlphaFoldDB" id="A0A831K3R4"/>
<dbReference type="Proteomes" id="UP000885822">
    <property type="component" value="Unassembled WGS sequence"/>
</dbReference>